<dbReference type="RefSeq" id="WP_002694380.1">
    <property type="nucleotide sequence ID" value="NZ_AAWS01000005.1"/>
</dbReference>
<evidence type="ECO:0000256" key="1">
    <source>
        <dbReference type="SAM" id="Phobius"/>
    </source>
</evidence>
<feature type="transmembrane region" description="Helical" evidence="1">
    <location>
        <begin position="63"/>
        <end position="80"/>
    </location>
</feature>
<evidence type="ECO:0000313" key="2">
    <source>
        <dbReference type="EMBL" id="EAY30690.1"/>
    </source>
</evidence>
<sequence length="240" mass="27922">MPNQHHKQKQATQLWAHYNVTDERVFWKNYEALLTGNEKAINDKLQANTSTMMGVYRPPWHAYVWRVALVVSGIAAYLFLCMVESEPLPESLRPSFWIKIVVEVIIFGIAVVTPISLLLEATVLEITDKSMVLTSAFVFTKSFDLENIEQIQVIETYNSGIKWSHDLLVITADKQYTFSYFLNKKRHWQFLDFWKSQGVSTNYEGSHYYGWKNIRKYYEKQGYVSCANKNVSNPASKQLK</sequence>
<name>A1ZFB6_MICM2</name>
<keyword evidence="1" id="KW-1133">Transmembrane helix</keyword>
<keyword evidence="1" id="KW-0812">Transmembrane</keyword>
<dbReference type="Proteomes" id="UP000004095">
    <property type="component" value="Unassembled WGS sequence"/>
</dbReference>
<feature type="transmembrane region" description="Helical" evidence="1">
    <location>
        <begin position="100"/>
        <end position="119"/>
    </location>
</feature>
<dbReference type="AlphaFoldDB" id="A1ZFB6"/>
<proteinExistence type="predicted"/>
<keyword evidence="1" id="KW-0472">Membrane</keyword>
<keyword evidence="3" id="KW-1185">Reference proteome</keyword>
<comment type="caution">
    <text evidence="2">The sequence shown here is derived from an EMBL/GenBank/DDBJ whole genome shotgun (WGS) entry which is preliminary data.</text>
</comment>
<accession>A1ZFB6</accession>
<gene>
    <name evidence="2" type="ORF">M23134_01014</name>
</gene>
<protein>
    <submittedName>
        <fullName evidence="2">Uncharacterized protein</fullName>
    </submittedName>
</protein>
<dbReference type="EMBL" id="AAWS01000005">
    <property type="protein sequence ID" value="EAY30690.1"/>
    <property type="molecule type" value="Genomic_DNA"/>
</dbReference>
<reference evidence="2 3" key="1">
    <citation type="submission" date="2007-01" db="EMBL/GenBank/DDBJ databases">
        <authorList>
            <person name="Haygood M."/>
            <person name="Podell S."/>
            <person name="Anderson C."/>
            <person name="Hopkinson B."/>
            <person name="Roe K."/>
            <person name="Barbeau K."/>
            <person name="Gaasterland T."/>
            <person name="Ferriera S."/>
            <person name="Johnson J."/>
            <person name="Kravitz S."/>
            <person name="Beeson K."/>
            <person name="Sutton G."/>
            <person name="Rogers Y.-H."/>
            <person name="Friedman R."/>
            <person name="Frazier M."/>
            <person name="Venter J.C."/>
        </authorList>
    </citation>
    <scope>NUCLEOTIDE SEQUENCE [LARGE SCALE GENOMIC DNA]</scope>
    <source>
        <strain evidence="2 3">ATCC 23134</strain>
    </source>
</reference>
<organism evidence="2 3">
    <name type="scientific">Microscilla marina ATCC 23134</name>
    <dbReference type="NCBI Taxonomy" id="313606"/>
    <lineage>
        <taxon>Bacteria</taxon>
        <taxon>Pseudomonadati</taxon>
        <taxon>Bacteroidota</taxon>
        <taxon>Cytophagia</taxon>
        <taxon>Cytophagales</taxon>
        <taxon>Microscillaceae</taxon>
        <taxon>Microscilla</taxon>
    </lineage>
</organism>
<evidence type="ECO:0000313" key="3">
    <source>
        <dbReference type="Proteomes" id="UP000004095"/>
    </source>
</evidence>